<keyword evidence="1" id="KW-0812">Transmembrane</keyword>
<evidence type="ECO:0000313" key="3">
    <source>
        <dbReference type="Proteomes" id="UP000501891"/>
    </source>
</evidence>
<gene>
    <name evidence="2" type="ORF">HHL28_04730</name>
</gene>
<feature type="transmembrane region" description="Helical" evidence="1">
    <location>
        <begin position="39"/>
        <end position="56"/>
    </location>
</feature>
<protein>
    <recommendedName>
        <fullName evidence="4">O-antigen ligase domain-containing protein</fullName>
    </recommendedName>
</protein>
<evidence type="ECO:0000256" key="1">
    <source>
        <dbReference type="SAM" id="Phobius"/>
    </source>
</evidence>
<accession>A0A858R526</accession>
<evidence type="ECO:0008006" key="4">
    <source>
        <dbReference type="Google" id="ProtNLM"/>
    </source>
</evidence>
<dbReference type="KEGG" id="acru:HHL28_04730"/>
<sequence length="123" mass="13252">MDASRAIPEGNRVTEGLALERPVMPLHPHNLFLQARLELGWVGSALLAWFGVVLLARIGRLPRAPRAFALACYGSSVLVACFAYGAWQTWWVCTLLLAGFLFVGVAERPGLTASAPGSPRPLP</sequence>
<proteinExistence type="predicted"/>
<organism evidence="2 3">
    <name type="scientific">Aerophototrophica crusticola</name>
    <dbReference type="NCBI Taxonomy" id="1709002"/>
    <lineage>
        <taxon>Bacteria</taxon>
        <taxon>Pseudomonadati</taxon>
        <taxon>Pseudomonadota</taxon>
        <taxon>Alphaproteobacteria</taxon>
        <taxon>Rhodospirillales</taxon>
        <taxon>Rhodospirillaceae</taxon>
        <taxon>Aerophototrophica</taxon>
    </lineage>
</organism>
<reference evidence="2" key="1">
    <citation type="submission" date="2020-04" db="EMBL/GenBank/DDBJ databases">
        <title>A desert anoxygenic phototrophic bacterium fixes CO2 using RubisCO under aerobic conditions.</title>
        <authorList>
            <person name="Tang K."/>
        </authorList>
    </citation>
    <scope>NUCLEOTIDE SEQUENCE [LARGE SCALE GENOMIC DNA]</scope>
    <source>
        <strain evidence="2">MIMtkB3</strain>
    </source>
</reference>
<dbReference type="EMBL" id="CP051775">
    <property type="protein sequence ID" value="QJE72491.1"/>
    <property type="molecule type" value="Genomic_DNA"/>
</dbReference>
<name>A0A858R526_9PROT</name>
<dbReference type="Proteomes" id="UP000501891">
    <property type="component" value="Chromosome"/>
</dbReference>
<keyword evidence="1" id="KW-0472">Membrane</keyword>
<dbReference type="AlphaFoldDB" id="A0A858R526"/>
<keyword evidence="3" id="KW-1185">Reference proteome</keyword>
<keyword evidence="1" id="KW-1133">Transmembrane helix</keyword>
<evidence type="ECO:0000313" key="2">
    <source>
        <dbReference type="EMBL" id="QJE72491.1"/>
    </source>
</evidence>
<feature type="transmembrane region" description="Helical" evidence="1">
    <location>
        <begin position="68"/>
        <end position="87"/>
    </location>
</feature>